<dbReference type="KEGG" id="egu:105057671"/>
<feature type="region of interest" description="Disordered" evidence="2">
    <location>
        <begin position="1"/>
        <end position="20"/>
    </location>
</feature>
<organism evidence="4 5">
    <name type="scientific">Elaeis guineensis var. tenera</name>
    <name type="common">Oil palm</name>
    <dbReference type="NCBI Taxonomy" id="51953"/>
    <lineage>
        <taxon>Eukaryota</taxon>
        <taxon>Viridiplantae</taxon>
        <taxon>Streptophyta</taxon>
        <taxon>Embryophyta</taxon>
        <taxon>Tracheophyta</taxon>
        <taxon>Spermatophyta</taxon>
        <taxon>Magnoliopsida</taxon>
        <taxon>Liliopsida</taxon>
        <taxon>Arecaceae</taxon>
        <taxon>Arecoideae</taxon>
        <taxon>Cocoseae</taxon>
        <taxon>Elaeidinae</taxon>
        <taxon>Elaeis</taxon>
    </lineage>
</organism>
<gene>
    <name evidence="5" type="primary">LOC105057671</name>
</gene>
<dbReference type="Gene3D" id="2.60.40.200">
    <property type="entry name" value="Superoxide dismutase, copper/zinc binding domain"/>
    <property type="match status" value="1"/>
</dbReference>
<evidence type="ECO:0000313" key="4">
    <source>
        <dbReference type="Proteomes" id="UP000504607"/>
    </source>
</evidence>
<evidence type="ECO:0000256" key="2">
    <source>
        <dbReference type="SAM" id="MobiDB-lite"/>
    </source>
</evidence>
<protein>
    <submittedName>
        <fullName evidence="5">Superoxide dismutase [Cu-Zn]-like</fullName>
    </submittedName>
</protein>
<dbReference type="InterPro" id="IPR024134">
    <property type="entry name" value="SOD_Cu/Zn_/chaperone"/>
</dbReference>
<proteinExistence type="predicted"/>
<dbReference type="InterPro" id="IPR036423">
    <property type="entry name" value="SOD-like_Cu/Zn_dom_sf"/>
</dbReference>
<dbReference type="SUPFAM" id="SSF49329">
    <property type="entry name" value="Cu,Zn superoxide dismutase-like"/>
    <property type="match status" value="1"/>
</dbReference>
<dbReference type="Proteomes" id="UP000504607">
    <property type="component" value="Chromosome 1"/>
</dbReference>
<dbReference type="RefSeq" id="XP_019706839.1">
    <property type="nucleotide sequence ID" value="XM_019851280.1"/>
</dbReference>
<dbReference type="GO" id="GO:0005507">
    <property type="term" value="F:copper ion binding"/>
    <property type="evidence" value="ECO:0007669"/>
    <property type="project" value="InterPro"/>
</dbReference>
<feature type="domain" description="Superoxide dismutase copper/zinc binding" evidence="3">
    <location>
        <begin position="62"/>
        <end position="151"/>
    </location>
</feature>
<dbReference type="InParanoid" id="A0A6J0PJZ2"/>
<dbReference type="InterPro" id="IPR001424">
    <property type="entry name" value="SOD_Cu_Zn_dom"/>
</dbReference>
<keyword evidence="4" id="KW-1185">Reference proteome</keyword>
<dbReference type="PANTHER" id="PTHR10003">
    <property type="entry name" value="SUPEROXIDE DISMUTASE CU-ZN -RELATED"/>
    <property type="match status" value="1"/>
</dbReference>
<dbReference type="Pfam" id="PF00080">
    <property type="entry name" value="Sod_Cu"/>
    <property type="match status" value="1"/>
</dbReference>
<keyword evidence="1" id="KW-0186">Copper</keyword>
<evidence type="ECO:0000256" key="1">
    <source>
        <dbReference type="ARBA" id="ARBA00023008"/>
    </source>
</evidence>
<accession>A0A6J0PJZ2</accession>
<name>A0A6J0PJZ2_ELAGV</name>
<reference evidence="5" key="1">
    <citation type="submission" date="2025-08" db="UniProtKB">
        <authorList>
            <consortium name="RefSeq"/>
        </authorList>
    </citation>
    <scope>IDENTIFICATION</scope>
</reference>
<dbReference type="GeneID" id="105057671"/>
<dbReference type="PRINTS" id="PR00068">
    <property type="entry name" value="CUZNDISMTASE"/>
</dbReference>
<dbReference type="OrthoDB" id="2015551at2759"/>
<sequence>MRSSGPGHKGTGGAKPREGYMTQRRDEVYWTWTKQYTICTNRGANKSSLGFSWSSTSPKCVQGLHGFYVHAFGDTTNSCMSTGPHSNLTKNEHGALENENCHVGDLENVTAGEDETVNFSTNDKRILLSRPNFIIGRAIVVHADLDDLEKDKLYSSDIYVNFMFH</sequence>
<dbReference type="AlphaFoldDB" id="A0A6J0PJZ2"/>
<evidence type="ECO:0000259" key="3">
    <source>
        <dbReference type="Pfam" id="PF00080"/>
    </source>
</evidence>
<evidence type="ECO:0000313" key="5">
    <source>
        <dbReference type="RefSeq" id="XP_019706839.1"/>
    </source>
</evidence>
<dbReference type="GO" id="GO:0006801">
    <property type="term" value="P:superoxide metabolic process"/>
    <property type="evidence" value="ECO:0007669"/>
    <property type="project" value="InterPro"/>
</dbReference>